<sequence>MRKLAVSLLGILIVVTVTFGSSSSTGTQSTVNIIKYSHGHTG</sequence>
<dbReference type="PATRIC" id="fig|1396.433.peg.926"/>
<dbReference type="EMBL" id="LCYN01000039">
    <property type="protein sequence ID" value="KKZ90800.1"/>
    <property type="molecule type" value="Genomic_DNA"/>
</dbReference>
<accession>A0A0G8BTE9</accession>
<proteinExistence type="predicted"/>
<dbReference type="Proteomes" id="UP000035350">
    <property type="component" value="Unassembled WGS sequence"/>
</dbReference>
<dbReference type="AlphaFoldDB" id="A0A0G8BTE9"/>
<evidence type="ECO:0000313" key="1">
    <source>
        <dbReference type="EMBL" id="KKZ90800.1"/>
    </source>
</evidence>
<organism evidence="1 2">
    <name type="scientific">Bacillus wiedmannii</name>
    <dbReference type="NCBI Taxonomy" id="1890302"/>
    <lineage>
        <taxon>Bacteria</taxon>
        <taxon>Bacillati</taxon>
        <taxon>Bacillota</taxon>
        <taxon>Bacilli</taxon>
        <taxon>Bacillales</taxon>
        <taxon>Bacillaceae</taxon>
        <taxon>Bacillus</taxon>
        <taxon>Bacillus cereus group</taxon>
    </lineage>
</organism>
<protein>
    <recommendedName>
        <fullName evidence="3">Phr family secreted Rap phosphatase inhibitor</fullName>
    </recommendedName>
</protein>
<evidence type="ECO:0000313" key="2">
    <source>
        <dbReference type="Proteomes" id="UP000035350"/>
    </source>
</evidence>
<dbReference type="RefSeq" id="WP_001228214.1">
    <property type="nucleotide sequence ID" value="NZ_NUDL01000019.1"/>
</dbReference>
<reference evidence="2" key="2">
    <citation type="submission" date="2015-04" db="EMBL/GenBank/DDBJ databases">
        <title>Draft Genome Sequences of Eight Spore-Forming Food Isolates of Bacillus cereus Genome sequencing.</title>
        <authorList>
            <person name="Krawcyk A.O."/>
            <person name="de Jong A."/>
            <person name="Eijlander R.T."/>
            <person name="Berendsen E.M."/>
            <person name="Holsappel S."/>
            <person name="Wells-Bennik M."/>
            <person name="Kuipers O.P."/>
        </authorList>
    </citation>
    <scope>NUCLEOTIDE SEQUENCE [LARGE SCALE GENOMIC DNA]</scope>
    <source>
        <strain evidence="2">B4147</strain>
    </source>
</reference>
<reference evidence="1 2" key="1">
    <citation type="journal article" date="2015" name="Genome Announc.">
        <title>Next-Generation Whole-Genome Sequencing of Eight Strains of Bacillus cereus, Isolated from Food.</title>
        <authorList>
            <person name="Krawczyk A.O."/>
            <person name="de Jong A."/>
            <person name="Eijlander R.T."/>
            <person name="Berendsen E.M."/>
            <person name="Holsappel S."/>
            <person name="Wells-Bennik M.H."/>
            <person name="Kuipers O.P."/>
        </authorList>
    </citation>
    <scope>NUCLEOTIDE SEQUENCE [LARGE SCALE GENOMIC DNA]</scope>
    <source>
        <strain evidence="1 2">B4147</strain>
    </source>
</reference>
<gene>
    <name evidence="1" type="ORF">B4147_0163</name>
</gene>
<comment type="caution">
    <text evidence="1">The sequence shown here is derived from an EMBL/GenBank/DDBJ whole genome shotgun (WGS) entry which is preliminary data.</text>
</comment>
<name>A0A0G8BTE9_9BACI</name>
<evidence type="ECO:0008006" key="3">
    <source>
        <dbReference type="Google" id="ProtNLM"/>
    </source>
</evidence>
<dbReference type="GeneID" id="76259450"/>